<dbReference type="GeneID" id="107017310"/>
<dbReference type="Proteomes" id="UP000694930">
    <property type="component" value="Chromosome 1"/>
</dbReference>
<reference evidence="2" key="1">
    <citation type="journal article" date="2014" name="Nat. Genet.">
        <title>The genome of the stress-tolerant wild tomato species Solanum pennellii.</title>
        <authorList>
            <person name="Bolger A."/>
            <person name="Scossa F."/>
            <person name="Bolger M.E."/>
            <person name="Lanz C."/>
            <person name="Maumus F."/>
            <person name="Tohge T."/>
            <person name="Quesneville H."/>
            <person name="Alseekh S."/>
            <person name="Sorensen I."/>
            <person name="Lichtenstein G."/>
            <person name="Fich E.A."/>
            <person name="Conte M."/>
            <person name="Keller H."/>
            <person name="Schneeberger K."/>
            <person name="Schwacke R."/>
            <person name="Ofner I."/>
            <person name="Vrebalov J."/>
            <person name="Xu Y."/>
            <person name="Osorio S."/>
            <person name="Aflitos S.A."/>
            <person name="Schijlen E."/>
            <person name="Jimenez-Gomez J.M."/>
            <person name="Ryngajllo M."/>
            <person name="Kimura S."/>
            <person name="Kumar R."/>
            <person name="Koenig D."/>
            <person name="Headland L.R."/>
            <person name="Maloof J.N."/>
            <person name="Sinha N."/>
            <person name="van Ham R.C."/>
            <person name="Lankhorst R.K."/>
            <person name="Mao L."/>
            <person name="Vogel A."/>
            <person name="Arsova B."/>
            <person name="Panstruga R."/>
            <person name="Fei Z."/>
            <person name="Rose J.K."/>
            <person name="Zamir D."/>
            <person name="Carrari F."/>
            <person name="Giovannoni J.J."/>
            <person name="Weigel D."/>
            <person name="Usadel B."/>
            <person name="Fernie A.R."/>
        </authorList>
    </citation>
    <scope>NUCLEOTIDE SEQUENCE [LARGE SCALE GENOMIC DNA]</scope>
    <source>
        <strain evidence="2">cv. LA0716</strain>
    </source>
</reference>
<evidence type="ECO:0000313" key="2">
    <source>
        <dbReference type="Proteomes" id="UP000694930"/>
    </source>
</evidence>
<feature type="region of interest" description="Disordered" evidence="1">
    <location>
        <begin position="94"/>
        <end position="126"/>
    </location>
</feature>
<dbReference type="PANTHER" id="PTHR35317:SF27">
    <property type="entry name" value="RETROVIRUS-RELATED POL POLYPROTEIN FROM TRANSPOSON TNT 1-94"/>
    <property type="match status" value="1"/>
</dbReference>
<feature type="compositionally biased region" description="Polar residues" evidence="1">
    <location>
        <begin position="94"/>
        <end position="113"/>
    </location>
</feature>
<dbReference type="PANTHER" id="PTHR35317">
    <property type="entry name" value="OS04G0629600 PROTEIN"/>
    <property type="match status" value="1"/>
</dbReference>
<accession>A0ABM1GLZ3</accession>
<reference evidence="3" key="2">
    <citation type="submission" date="2025-08" db="UniProtKB">
        <authorList>
            <consortium name="RefSeq"/>
        </authorList>
    </citation>
    <scope>IDENTIFICATION</scope>
</reference>
<dbReference type="RefSeq" id="XP_015073058.1">
    <property type="nucleotide sequence ID" value="XM_015217572.1"/>
</dbReference>
<keyword evidence="2" id="KW-1185">Reference proteome</keyword>
<sequence length="126" mass="14366">MVLLQSLRAGFETLQVKMGESVSEYFSGMMAIENKLRIHGEKLEDLTIIEKIIRFMPSKFNYVVCSIEKSKETNELSIDELQSSLLIHGHKMNRQTSKEQNLQVSSNYNSSKGGATEYKRGRGNNF</sequence>
<evidence type="ECO:0000256" key="1">
    <source>
        <dbReference type="SAM" id="MobiDB-lite"/>
    </source>
</evidence>
<name>A0ABM1GLZ3_SOLPN</name>
<dbReference type="Pfam" id="PF14223">
    <property type="entry name" value="Retrotran_gag_2"/>
    <property type="match status" value="1"/>
</dbReference>
<evidence type="ECO:0000313" key="3">
    <source>
        <dbReference type="RefSeq" id="XP_015073058.1"/>
    </source>
</evidence>
<gene>
    <name evidence="3" type="primary">LOC107017310</name>
</gene>
<protein>
    <submittedName>
        <fullName evidence="3">Uncharacterized protein LOC107017310</fullName>
    </submittedName>
</protein>
<organism evidence="2 3">
    <name type="scientific">Solanum pennellii</name>
    <name type="common">Tomato</name>
    <name type="synonym">Lycopersicon pennellii</name>
    <dbReference type="NCBI Taxonomy" id="28526"/>
    <lineage>
        <taxon>Eukaryota</taxon>
        <taxon>Viridiplantae</taxon>
        <taxon>Streptophyta</taxon>
        <taxon>Embryophyta</taxon>
        <taxon>Tracheophyta</taxon>
        <taxon>Spermatophyta</taxon>
        <taxon>Magnoliopsida</taxon>
        <taxon>eudicotyledons</taxon>
        <taxon>Gunneridae</taxon>
        <taxon>Pentapetalae</taxon>
        <taxon>asterids</taxon>
        <taxon>lamiids</taxon>
        <taxon>Solanales</taxon>
        <taxon>Solanaceae</taxon>
        <taxon>Solanoideae</taxon>
        <taxon>Solaneae</taxon>
        <taxon>Solanum</taxon>
        <taxon>Solanum subgen. Lycopersicon</taxon>
    </lineage>
</organism>
<proteinExistence type="predicted"/>